<gene>
    <name evidence="3" type="ORF">P154DRAFT_577823</name>
</gene>
<keyword evidence="2" id="KW-1133">Transmembrane helix</keyword>
<keyword evidence="2" id="KW-0472">Membrane</keyword>
<name>A0A6A5WBH1_9PLEO</name>
<reference evidence="3" key="1">
    <citation type="journal article" date="2020" name="Stud. Mycol.">
        <title>101 Dothideomycetes genomes: a test case for predicting lifestyles and emergence of pathogens.</title>
        <authorList>
            <person name="Haridas S."/>
            <person name="Albert R."/>
            <person name="Binder M."/>
            <person name="Bloem J."/>
            <person name="Labutti K."/>
            <person name="Salamov A."/>
            <person name="Andreopoulos B."/>
            <person name="Baker S."/>
            <person name="Barry K."/>
            <person name="Bills G."/>
            <person name="Bluhm B."/>
            <person name="Cannon C."/>
            <person name="Castanera R."/>
            <person name="Culley D."/>
            <person name="Daum C."/>
            <person name="Ezra D."/>
            <person name="Gonzalez J."/>
            <person name="Henrissat B."/>
            <person name="Kuo A."/>
            <person name="Liang C."/>
            <person name="Lipzen A."/>
            <person name="Lutzoni F."/>
            <person name="Magnuson J."/>
            <person name="Mondo S."/>
            <person name="Nolan M."/>
            <person name="Ohm R."/>
            <person name="Pangilinan J."/>
            <person name="Park H.-J."/>
            <person name="Ramirez L."/>
            <person name="Alfaro M."/>
            <person name="Sun H."/>
            <person name="Tritt A."/>
            <person name="Yoshinaga Y."/>
            <person name="Zwiers L.-H."/>
            <person name="Turgeon B."/>
            <person name="Goodwin S."/>
            <person name="Spatafora J."/>
            <person name="Crous P."/>
            <person name="Grigoriev I."/>
        </authorList>
    </citation>
    <scope>NUCLEOTIDE SEQUENCE</scope>
    <source>
        <strain evidence="3">CBS 123094</strain>
    </source>
</reference>
<proteinExistence type="predicted"/>
<feature type="transmembrane region" description="Helical" evidence="2">
    <location>
        <begin position="244"/>
        <end position="269"/>
    </location>
</feature>
<organism evidence="3 4">
    <name type="scientific">Amniculicola lignicola CBS 123094</name>
    <dbReference type="NCBI Taxonomy" id="1392246"/>
    <lineage>
        <taxon>Eukaryota</taxon>
        <taxon>Fungi</taxon>
        <taxon>Dikarya</taxon>
        <taxon>Ascomycota</taxon>
        <taxon>Pezizomycotina</taxon>
        <taxon>Dothideomycetes</taxon>
        <taxon>Pleosporomycetidae</taxon>
        <taxon>Pleosporales</taxon>
        <taxon>Amniculicolaceae</taxon>
        <taxon>Amniculicola</taxon>
    </lineage>
</organism>
<feature type="region of interest" description="Disordered" evidence="1">
    <location>
        <begin position="279"/>
        <end position="304"/>
    </location>
</feature>
<dbReference type="OrthoDB" id="5215637at2759"/>
<sequence length="380" mass="40081">MIPPTCYSLSHLRSPYSPTTPTYIPCNTTALAHGHHSTCCPPHAKCLTNGLCQAADVTEGSNEYWRVGCTDPTGRDVSCPKWCEGVGGEGEGGRQSRLIFGCPAKGGGEMGKWCCSTGDPALFGERRGVNTTCCSDPGLVFRAGKGVVYARVGARVGDAEEVVSSVVVMPMGTTLHASGGMATVSALSTQPPNDFETPTQAINTILPPTPTDLTLNPSLLSTTPLQTSSPQTTHNAKMGGTHKLALGLAAGFGVLITTLLLLIFLLLVYKLRHRHLSPQHDLKSDSCPNPTLPPTPRPCSRVSGHERWYGTTTTLANNKDIRIGDRISLESLGMGMDMGWMRGDARDAVVEVAGVKSPVEVGLGRDLGMVERVGGAGLMS</sequence>
<evidence type="ECO:0000313" key="4">
    <source>
        <dbReference type="Proteomes" id="UP000799779"/>
    </source>
</evidence>
<dbReference type="EMBL" id="ML977603">
    <property type="protein sequence ID" value="KAF1998478.1"/>
    <property type="molecule type" value="Genomic_DNA"/>
</dbReference>
<evidence type="ECO:0000256" key="1">
    <source>
        <dbReference type="SAM" id="MobiDB-lite"/>
    </source>
</evidence>
<keyword evidence="2" id="KW-0812">Transmembrane</keyword>
<dbReference type="AlphaFoldDB" id="A0A6A5WBH1"/>
<evidence type="ECO:0000256" key="2">
    <source>
        <dbReference type="SAM" id="Phobius"/>
    </source>
</evidence>
<evidence type="ECO:0000313" key="3">
    <source>
        <dbReference type="EMBL" id="KAF1998478.1"/>
    </source>
</evidence>
<protein>
    <submittedName>
        <fullName evidence="3">Uncharacterized protein</fullName>
    </submittedName>
</protein>
<dbReference type="Proteomes" id="UP000799779">
    <property type="component" value="Unassembled WGS sequence"/>
</dbReference>
<keyword evidence="4" id="KW-1185">Reference proteome</keyword>
<accession>A0A6A5WBH1</accession>